<evidence type="ECO:0000256" key="2">
    <source>
        <dbReference type="ARBA" id="ARBA00019992"/>
    </source>
</evidence>
<dbReference type="Gene3D" id="1.25.40.10">
    <property type="entry name" value="Tetratricopeptide repeat domain"/>
    <property type="match status" value="1"/>
</dbReference>
<keyword evidence="3" id="KW-0677">Repeat</keyword>
<protein>
    <recommendedName>
        <fullName evidence="2">Tetratricopeptide repeat protein 38</fullName>
    </recommendedName>
</protein>
<proteinExistence type="inferred from homology"/>
<accession>A0A1H6BZP2</accession>
<dbReference type="PANTHER" id="PTHR16263">
    <property type="entry name" value="TETRATRICOPEPTIDE REPEAT PROTEIN 38"/>
    <property type="match status" value="1"/>
</dbReference>
<comment type="similarity">
    <text evidence="1">Belongs to the TTC38 family.</text>
</comment>
<dbReference type="AlphaFoldDB" id="A0A1H6BZP2"/>
<dbReference type="SUPFAM" id="SSF48452">
    <property type="entry name" value="TPR-like"/>
    <property type="match status" value="1"/>
</dbReference>
<sequence>MNDPRTGMAITTESEQAAQDYLDAVDRILGSESGAKELLDRALEQDPGFALAMTARYMLAKDGNDPAADDLRAKAQFLAQQAAPWERAHIEALIGLLTDPYANLAQTEAYVAANPGDLLIISQLSGYLIFYGGPEKLTRVLNILQASETTLGDDWAFLARLGFAISEAGDPAQGREVQERALKRRPHSLYTIHGYSHILHDLGVPDEAETLIHTWLDRHKATAEGGALYGHLQWHLALAEWQVGKRDEAWERYQRYSAPETTTCGPVLTLADCGGFLLRDYLKTGEASPLTPAVAELAARFEGMLAHPFIALHVAGIYAATGNLAGLDGCAALIREKEASSNRDLALQLVWAISQFARAEFQQAAQMLGGVTEPQRIGVGGSRVERMLIDLREEKAQENFRVMNP</sequence>
<name>A0A1H6BZP2_9GAMM</name>
<evidence type="ECO:0000313" key="5">
    <source>
        <dbReference type="EMBL" id="SEG66132.1"/>
    </source>
</evidence>
<keyword evidence="4" id="KW-0802">TPR repeat</keyword>
<evidence type="ECO:0000256" key="4">
    <source>
        <dbReference type="ARBA" id="ARBA00022803"/>
    </source>
</evidence>
<dbReference type="InterPro" id="IPR033891">
    <property type="entry name" value="TTC38"/>
</dbReference>
<dbReference type="Proteomes" id="UP000236745">
    <property type="component" value="Unassembled WGS sequence"/>
</dbReference>
<evidence type="ECO:0000313" key="6">
    <source>
        <dbReference type="Proteomes" id="UP000236745"/>
    </source>
</evidence>
<evidence type="ECO:0000256" key="1">
    <source>
        <dbReference type="ARBA" id="ARBA00005857"/>
    </source>
</evidence>
<dbReference type="EMBL" id="FNVQ01000003">
    <property type="protein sequence ID" value="SEG66132.1"/>
    <property type="molecule type" value="Genomic_DNA"/>
</dbReference>
<organism evidence="5 6">
    <name type="scientific">Marinobacterium lutimaris</name>
    <dbReference type="NCBI Taxonomy" id="568106"/>
    <lineage>
        <taxon>Bacteria</taxon>
        <taxon>Pseudomonadati</taxon>
        <taxon>Pseudomonadota</taxon>
        <taxon>Gammaproteobacteria</taxon>
        <taxon>Oceanospirillales</taxon>
        <taxon>Oceanospirillaceae</taxon>
        <taxon>Marinobacterium</taxon>
    </lineage>
</organism>
<dbReference type="InterPro" id="IPR011990">
    <property type="entry name" value="TPR-like_helical_dom_sf"/>
</dbReference>
<dbReference type="Pfam" id="PF13429">
    <property type="entry name" value="TPR_15"/>
    <property type="match status" value="1"/>
</dbReference>
<dbReference type="PANTHER" id="PTHR16263:SF4">
    <property type="entry name" value="TETRATRICOPEPTIDE REPEAT PROTEIN 38"/>
    <property type="match status" value="1"/>
</dbReference>
<evidence type="ECO:0000256" key="3">
    <source>
        <dbReference type="ARBA" id="ARBA00022737"/>
    </source>
</evidence>
<gene>
    <name evidence="5" type="ORF">SAMN05444390_10341</name>
</gene>
<keyword evidence="6" id="KW-1185">Reference proteome</keyword>
<dbReference type="RefSeq" id="WP_200826793.1">
    <property type="nucleotide sequence ID" value="NZ_FNVQ01000003.1"/>
</dbReference>
<reference evidence="5 6" key="1">
    <citation type="submission" date="2016-10" db="EMBL/GenBank/DDBJ databases">
        <authorList>
            <person name="de Groot N.N."/>
        </authorList>
    </citation>
    <scope>NUCLEOTIDE SEQUENCE [LARGE SCALE GENOMIC DNA]</scope>
    <source>
        <strain evidence="5 6">DSM 22012</strain>
    </source>
</reference>